<dbReference type="InterPro" id="IPR050739">
    <property type="entry name" value="MFP"/>
</dbReference>
<organism evidence="7 8">
    <name type="scientific">Candidatus Phosphoribacter hodrii</name>
    <dbReference type="NCBI Taxonomy" id="2953743"/>
    <lineage>
        <taxon>Bacteria</taxon>
        <taxon>Bacillati</taxon>
        <taxon>Actinomycetota</taxon>
        <taxon>Actinomycetes</taxon>
        <taxon>Micrococcales</taxon>
        <taxon>Dermatophilaceae</taxon>
        <taxon>Candidatus Phosphoribacter</taxon>
    </lineage>
</organism>
<sequence>MSGLHPRPVCRPAGHSPTLATRGATPTTATRLAAIAALAVFATAVGACSRDTATLHLVGTVQESLTVVAMPGIGMPTVDLDAGFAATQTTAQSQAPAQQANVRTVSPTVTITGLGGVWRLATVTVREGSQVTAGQPIATVEDGILAAGVRAAEATAATAAAQVPVLADRISEVDDKRATLTDKHGQLTTALATIASTRATLTTNRTQLNANQTALQGNRAGLAQTLEDLTATQTTLRAILAGLPTDPSVPLPPGTPTRAELTAQLAAFATGIAGTTAGLAKLDAGLIEMRSGLKQIDSGLAQLATKASEVRTGLSTVEEGRAALADARVQLVDAQAISRVMVDTAGVAVDLAREQQARTTVTAPVTGVVVKAASAGDLLPAGAVLATIRSTGPATIQVWLAPDRLATICRDDPAQVRGDWMPDGVAVPGTVTLIGDRADYPPSSNVTDEVHLTRAVPVDVTTQNPLPPGVPVEVTLRGCHPPTN</sequence>
<comment type="caution">
    <text evidence="7">The sequence shown here is derived from an EMBL/GenBank/DDBJ whole genome shotgun (WGS) entry which is preliminary data.</text>
</comment>
<evidence type="ECO:0000256" key="4">
    <source>
        <dbReference type="ARBA" id="ARBA00022989"/>
    </source>
</evidence>
<comment type="subcellular location">
    <subcellularLocation>
        <location evidence="1">Membrane</location>
        <topology evidence="1">Single-pass membrane protein</topology>
    </subcellularLocation>
</comment>
<evidence type="ECO:0000256" key="5">
    <source>
        <dbReference type="ARBA" id="ARBA00023136"/>
    </source>
</evidence>
<dbReference type="PANTHER" id="PTHR30386:SF26">
    <property type="entry name" value="TRANSPORT PROTEIN COMB"/>
    <property type="match status" value="1"/>
</dbReference>
<accession>A0A934X4N3</accession>
<reference evidence="7 8" key="1">
    <citation type="submission" date="2020-10" db="EMBL/GenBank/DDBJ databases">
        <title>Connecting structure to function with the recovery of over 1000 high-quality activated sludge metagenome-assembled genomes encoding full-length rRNA genes using long-read sequencing.</title>
        <authorList>
            <person name="Singleton C.M."/>
            <person name="Petriglieri F."/>
            <person name="Kristensen J.M."/>
            <person name="Kirkegaard R.H."/>
            <person name="Michaelsen T.Y."/>
            <person name="Andersen M.H."/>
            <person name="Karst S.M."/>
            <person name="Dueholm M.S."/>
            <person name="Nielsen P.H."/>
            <person name="Albertsen M."/>
        </authorList>
    </citation>
    <scope>NUCLEOTIDE SEQUENCE [LARGE SCALE GENOMIC DNA]</scope>
    <source>
        <strain evidence="7">AalE_18-Q3-R2-46_BAT3C.188</strain>
    </source>
</reference>
<evidence type="ECO:0000256" key="3">
    <source>
        <dbReference type="ARBA" id="ARBA00022692"/>
    </source>
</evidence>
<evidence type="ECO:0000313" key="7">
    <source>
        <dbReference type="EMBL" id="MBK6301016.1"/>
    </source>
</evidence>
<gene>
    <name evidence="7" type="ORF">IPF40_08180</name>
</gene>
<keyword evidence="3" id="KW-0812">Transmembrane</keyword>
<dbReference type="PANTHER" id="PTHR30386">
    <property type="entry name" value="MEMBRANE FUSION SUBUNIT OF EMRAB-TOLC MULTIDRUG EFFLUX PUMP"/>
    <property type="match status" value="1"/>
</dbReference>
<evidence type="ECO:0000256" key="6">
    <source>
        <dbReference type="SAM" id="MobiDB-lite"/>
    </source>
</evidence>
<evidence type="ECO:0000256" key="2">
    <source>
        <dbReference type="ARBA" id="ARBA00009477"/>
    </source>
</evidence>
<name>A0A934X4N3_9MICO</name>
<dbReference type="AlphaFoldDB" id="A0A934X4N3"/>
<feature type="region of interest" description="Disordered" evidence="6">
    <location>
        <begin position="1"/>
        <end position="24"/>
    </location>
</feature>
<proteinExistence type="inferred from homology"/>
<keyword evidence="5" id="KW-0472">Membrane</keyword>
<dbReference type="GO" id="GO:0016020">
    <property type="term" value="C:membrane"/>
    <property type="evidence" value="ECO:0007669"/>
    <property type="project" value="UniProtKB-SubCell"/>
</dbReference>
<evidence type="ECO:0000256" key="1">
    <source>
        <dbReference type="ARBA" id="ARBA00004167"/>
    </source>
</evidence>
<evidence type="ECO:0000313" key="8">
    <source>
        <dbReference type="Proteomes" id="UP000718281"/>
    </source>
</evidence>
<protein>
    <submittedName>
        <fullName evidence="7">HlyD family efflux transporter periplasmic adaptor subunit</fullName>
    </submittedName>
</protein>
<dbReference type="EMBL" id="JADIXZ010000004">
    <property type="protein sequence ID" value="MBK6301016.1"/>
    <property type="molecule type" value="Genomic_DNA"/>
</dbReference>
<comment type="similarity">
    <text evidence="2">Belongs to the membrane fusion protein (MFP) (TC 8.A.1) family.</text>
</comment>
<dbReference type="SUPFAM" id="SSF111369">
    <property type="entry name" value="HlyD-like secretion proteins"/>
    <property type="match status" value="2"/>
</dbReference>
<dbReference type="Proteomes" id="UP000718281">
    <property type="component" value="Unassembled WGS sequence"/>
</dbReference>
<keyword evidence="4" id="KW-1133">Transmembrane helix</keyword>
<dbReference type="Gene3D" id="1.10.287.1490">
    <property type="match status" value="1"/>
</dbReference>